<sequence>MMWGTQVIVFFLLVQDLVLYLCMVFNFKDYFGKTPASWPNITVLIPARNEEDNIKACLEALEQLDYPSENLQVILGNDGSEDHTEELMKMWQSTQSHCLFLNINEAPANSTMNGKANALNQMAKLADGEYLLFTDADCKVGAGWAKEMVGAAVQADASLVTGITAVEGRQLFGKLQAMDWWLTLGMVKVFADLNTKVTSMGNNMLIKKSLYEKLGGFEKLPFSVTEDFELAKAVSQLGYRSIHQVSQNSLLETKPVADYWGLLRQRKRWMRGAMGLTLIWKVLLALQVLFFPSIIFLTWINPLLGVGIWAMKIFIQSLFLRHFAGKTQRHLAVGNLLLFEFYYLFISWSTIVYYFWPAKINWKGRTYPVYHPK</sequence>
<evidence type="ECO:0000256" key="2">
    <source>
        <dbReference type="ARBA" id="ARBA00022475"/>
    </source>
</evidence>
<dbReference type="Proteomes" id="UP001319104">
    <property type="component" value="Unassembled WGS sequence"/>
</dbReference>
<comment type="subcellular location">
    <subcellularLocation>
        <location evidence="1">Cell membrane</location>
    </subcellularLocation>
</comment>
<keyword evidence="9" id="KW-1185">Reference proteome</keyword>
<accession>A0AAP2CI04</accession>
<evidence type="ECO:0000256" key="3">
    <source>
        <dbReference type="ARBA" id="ARBA00022676"/>
    </source>
</evidence>
<dbReference type="PANTHER" id="PTHR43646">
    <property type="entry name" value="GLYCOSYLTRANSFERASE"/>
    <property type="match status" value="1"/>
</dbReference>
<dbReference type="EMBL" id="JAHCMY010000003">
    <property type="protein sequence ID" value="MBS9524109.1"/>
    <property type="molecule type" value="Genomic_DNA"/>
</dbReference>
<feature type="transmembrane region" description="Helical" evidence="6">
    <location>
        <begin position="306"/>
        <end position="324"/>
    </location>
</feature>
<keyword evidence="6" id="KW-0812">Transmembrane</keyword>
<dbReference type="SUPFAM" id="SSF53448">
    <property type="entry name" value="Nucleotide-diphospho-sugar transferases"/>
    <property type="match status" value="1"/>
</dbReference>
<feature type="transmembrane region" description="Helical" evidence="6">
    <location>
        <begin position="6"/>
        <end position="27"/>
    </location>
</feature>
<feature type="domain" description="Glycosyltransferase 2-like" evidence="7">
    <location>
        <begin position="42"/>
        <end position="214"/>
    </location>
</feature>
<evidence type="ECO:0000256" key="4">
    <source>
        <dbReference type="ARBA" id="ARBA00022679"/>
    </source>
</evidence>
<gene>
    <name evidence="8" type="ORF">KI659_08795</name>
</gene>
<keyword evidence="6" id="KW-1133">Transmembrane helix</keyword>
<keyword evidence="5 6" id="KW-0472">Membrane</keyword>
<keyword evidence="4 8" id="KW-0808">Transferase</keyword>
<evidence type="ECO:0000259" key="7">
    <source>
        <dbReference type="Pfam" id="PF00535"/>
    </source>
</evidence>
<dbReference type="InterPro" id="IPR001173">
    <property type="entry name" value="Glyco_trans_2-like"/>
</dbReference>
<comment type="caution">
    <text evidence="8">The sequence shown here is derived from an EMBL/GenBank/DDBJ whole genome shotgun (WGS) entry which is preliminary data.</text>
</comment>
<reference evidence="8 9" key="1">
    <citation type="submission" date="2021-05" db="EMBL/GenBank/DDBJ databases">
        <authorList>
            <person name="Zhang Z.D."/>
            <person name="Osman G."/>
        </authorList>
    </citation>
    <scope>NUCLEOTIDE SEQUENCE [LARGE SCALE GENOMIC DNA]</scope>
    <source>
        <strain evidence="8 9">KCTC 32217</strain>
    </source>
</reference>
<keyword evidence="3 8" id="KW-0328">Glycosyltransferase</keyword>
<evidence type="ECO:0000256" key="6">
    <source>
        <dbReference type="SAM" id="Phobius"/>
    </source>
</evidence>
<dbReference type="GO" id="GO:0016757">
    <property type="term" value="F:glycosyltransferase activity"/>
    <property type="evidence" value="ECO:0007669"/>
    <property type="project" value="UniProtKB-KW"/>
</dbReference>
<protein>
    <submittedName>
        <fullName evidence="8">Glycosyltransferase</fullName>
        <ecNumber evidence="8">2.4.-.-</ecNumber>
    </submittedName>
</protein>
<name>A0AAP2CI04_9BACT</name>
<dbReference type="PANTHER" id="PTHR43646:SF2">
    <property type="entry name" value="GLYCOSYLTRANSFERASE 2-LIKE DOMAIN-CONTAINING PROTEIN"/>
    <property type="match status" value="1"/>
</dbReference>
<feature type="transmembrane region" description="Helical" evidence="6">
    <location>
        <begin position="336"/>
        <end position="356"/>
    </location>
</feature>
<dbReference type="EC" id="2.4.-.-" evidence="8"/>
<dbReference type="GO" id="GO:0005886">
    <property type="term" value="C:plasma membrane"/>
    <property type="evidence" value="ECO:0007669"/>
    <property type="project" value="UniProtKB-SubCell"/>
</dbReference>
<evidence type="ECO:0000256" key="1">
    <source>
        <dbReference type="ARBA" id="ARBA00004236"/>
    </source>
</evidence>
<feature type="transmembrane region" description="Helical" evidence="6">
    <location>
        <begin position="273"/>
        <end position="300"/>
    </location>
</feature>
<keyword evidence="2" id="KW-1003">Cell membrane</keyword>
<proteinExistence type="predicted"/>
<evidence type="ECO:0000313" key="8">
    <source>
        <dbReference type="EMBL" id="MBS9524109.1"/>
    </source>
</evidence>
<evidence type="ECO:0000313" key="9">
    <source>
        <dbReference type="Proteomes" id="UP001319104"/>
    </source>
</evidence>
<dbReference type="Pfam" id="PF00535">
    <property type="entry name" value="Glycos_transf_2"/>
    <property type="match status" value="1"/>
</dbReference>
<dbReference type="Gene3D" id="3.90.550.10">
    <property type="entry name" value="Spore Coat Polysaccharide Biosynthesis Protein SpsA, Chain A"/>
    <property type="match status" value="1"/>
</dbReference>
<dbReference type="RefSeq" id="WP_213944956.1">
    <property type="nucleotide sequence ID" value="NZ_JAHCMY010000003.1"/>
</dbReference>
<organism evidence="8 9">
    <name type="scientific">Litoribacter ruber</name>
    <dbReference type="NCBI Taxonomy" id="702568"/>
    <lineage>
        <taxon>Bacteria</taxon>
        <taxon>Pseudomonadati</taxon>
        <taxon>Bacteroidota</taxon>
        <taxon>Cytophagia</taxon>
        <taxon>Cytophagales</taxon>
        <taxon>Cyclobacteriaceae</taxon>
        <taxon>Litoribacter</taxon>
    </lineage>
</organism>
<dbReference type="AlphaFoldDB" id="A0AAP2CI04"/>
<dbReference type="InterPro" id="IPR029044">
    <property type="entry name" value="Nucleotide-diphossugar_trans"/>
</dbReference>
<evidence type="ECO:0000256" key="5">
    <source>
        <dbReference type="ARBA" id="ARBA00023136"/>
    </source>
</evidence>